<sequence>MMHVPMIDAPAQPDAAAVTPRPRRRFRAVRVIVLLGILVAAIVPLVYDLAAPAVAGRRIRQRIRQHWSGSIQLGRVDIGFPGPVIVHDVVLTDSGGHAWLRVGRMTATLADWPGISPRVTALNCQDTEVTVHVDRALPLHDQVGLLHEITDLQMISADNVTVSIAANDRQLRTLNGQPLTIPGLSAVLERVPAAPGDRWRVEIHRPNGPDAAKLKGELNRIGALSSADLFVFRGRMDAFDGTTTITVSVRLPLEADASLSAQGSLFAENIDLQKLSQSLKTDESFHGRLVEGRLDVQAPALTLDKVHAQGLVLLEDVPIRRTTLLQKIGEATSPGRPPKLADSDVAAVFTVDGAMLTFHSARLGDPIMAIDVERGSTVDLISGELDMTVRTAVLSDLRGALRLMPMVHLMVGLTEALSGLDVSGTWAEPIITPAPPLLAGNGGPDFLRRMAETQGQFGRWMLTPMEKTFYALRRQHQTQPAATSPASGPRP</sequence>
<dbReference type="AlphaFoldDB" id="A0A0F9UPI5"/>
<organism evidence="2">
    <name type="scientific">marine sediment metagenome</name>
    <dbReference type="NCBI Taxonomy" id="412755"/>
    <lineage>
        <taxon>unclassified sequences</taxon>
        <taxon>metagenomes</taxon>
        <taxon>ecological metagenomes</taxon>
    </lineage>
</organism>
<protein>
    <recommendedName>
        <fullName evidence="3">AsmA-like C-terminal domain-containing protein</fullName>
    </recommendedName>
</protein>
<evidence type="ECO:0008006" key="3">
    <source>
        <dbReference type="Google" id="ProtNLM"/>
    </source>
</evidence>
<comment type="caution">
    <text evidence="2">The sequence shown here is derived from an EMBL/GenBank/DDBJ whole genome shotgun (WGS) entry which is preliminary data.</text>
</comment>
<proteinExistence type="predicted"/>
<keyword evidence="1" id="KW-1133">Transmembrane helix</keyword>
<accession>A0A0F9UPI5</accession>
<evidence type="ECO:0000256" key="1">
    <source>
        <dbReference type="SAM" id="Phobius"/>
    </source>
</evidence>
<keyword evidence="1" id="KW-0472">Membrane</keyword>
<name>A0A0F9UPI5_9ZZZZ</name>
<gene>
    <name evidence="2" type="ORF">LCGC14_0239040</name>
</gene>
<dbReference type="EMBL" id="LAZR01000119">
    <property type="protein sequence ID" value="KKN89397.1"/>
    <property type="molecule type" value="Genomic_DNA"/>
</dbReference>
<evidence type="ECO:0000313" key="2">
    <source>
        <dbReference type="EMBL" id="KKN89397.1"/>
    </source>
</evidence>
<keyword evidence="1" id="KW-0812">Transmembrane</keyword>
<reference evidence="2" key="1">
    <citation type="journal article" date="2015" name="Nature">
        <title>Complex archaea that bridge the gap between prokaryotes and eukaryotes.</title>
        <authorList>
            <person name="Spang A."/>
            <person name="Saw J.H."/>
            <person name="Jorgensen S.L."/>
            <person name="Zaremba-Niedzwiedzka K."/>
            <person name="Martijn J."/>
            <person name="Lind A.E."/>
            <person name="van Eijk R."/>
            <person name="Schleper C."/>
            <person name="Guy L."/>
            <person name="Ettema T.J."/>
        </authorList>
    </citation>
    <scope>NUCLEOTIDE SEQUENCE</scope>
</reference>
<feature type="transmembrane region" description="Helical" evidence="1">
    <location>
        <begin position="28"/>
        <end position="47"/>
    </location>
</feature>